<dbReference type="GO" id="GO:0006355">
    <property type="term" value="P:regulation of DNA-templated transcription"/>
    <property type="evidence" value="ECO:0007669"/>
    <property type="project" value="TreeGrafter"/>
</dbReference>
<organism evidence="4 5">
    <name type="scientific">Streptomyces smaragdinus</name>
    <dbReference type="NCBI Taxonomy" id="2585196"/>
    <lineage>
        <taxon>Bacteria</taxon>
        <taxon>Bacillati</taxon>
        <taxon>Actinomycetota</taxon>
        <taxon>Actinomycetes</taxon>
        <taxon>Kitasatosporales</taxon>
        <taxon>Streptomycetaceae</taxon>
        <taxon>Streptomyces</taxon>
    </lineage>
</organism>
<proteinExistence type="predicted"/>
<dbReference type="InterPro" id="IPR039420">
    <property type="entry name" value="WalR-like"/>
</dbReference>
<dbReference type="PANTHER" id="PTHR48111">
    <property type="entry name" value="REGULATOR OF RPOS"/>
    <property type="match status" value="1"/>
</dbReference>
<dbReference type="Pfam" id="PF00072">
    <property type="entry name" value="Response_reg"/>
    <property type="match status" value="1"/>
</dbReference>
<keyword evidence="5" id="KW-1185">Reference proteome</keyword>
<name>A0A7K0CF15_9ACTN</name>
<keyword evidence="2" id="KW-0597">Phosphoprotein</keyword>
<dbReference type="Proteomes" id="UP000466345">
    <property type="component" value="Unassembled WGS sequence"/>
</dbReference>
<feature type="domain" description="Response regulatory" evidence="3">
    <location>
        <begin position="2"/>
        <end position="94"/>
    </location>
</feature>
<dbReference type="SUPFAM" id="SSF52172">
    <property type="entry name" value="CheY-like"/>
    <property type="match status" value="1"/>
</dbReference>
<reference evidence="4 5" key="1">
    <citation type="submission" date="2019-10" db="EMBL/GenBank/DDBJ databases">
        <title>Streptomyces smaragdinus sp. nov. and Streptomyces fabii sp. nov., isolated from the gut of fungus growing-termite Macrotermes natalensis.</title>
        <authorList>
            <person name="Schwitalla J."/>
            <person name="Benndorf R."/>
            <person name="Martin K."/>
            <person name="De Beer W."/>
            <person name="Kaster A.-K."/>
            <person name="Vollmers J."/>
            <person name="Poulsen M."/>
            <person name="Beemelmanns C."/>
        </authorList>
    </citation>
    <scope>NUCLEOTIDE SEQUENCE [LARGE SCALE GENOMIC DNA]</scope>
    <source>
        <strain evidence="4 5">RB5</strain>
    </source>
</reference>
<comment type="caution">
    <text evidence="4">The sequence shown here is derived from an EMBL/GenBank/DDBJ whole genome shotgun (WGS) entry which is preliminary data.</text>
</comment>
<dbReference type="PANTHER" id="PTHR48111:SF36">
    <property type="entry name" value="TRANSCRIPTIONAL REGULATORY PROTEIN CUTR"/>
    <property type="match status" value="1"/>
</dbReference>
<evidence type="ECO:0000256" key="1">
    <source>
        <dbReference type="ARBA" id="ARBA00023125"/>
    </source>
</evidence>
<dbReference type="Gene3D" id="3.40.50.2300">
    <property type="match status" value="1"/>
</dbReference>
<dbReference type="AlphaFoldDB" id="A0A7K0CF15"/>
<dbReference type="GO" id="GO:0032993">
    <property type="term" value="C:protein-DNA complex"/>
    <property type="evidence" value="ECO:0007669"/>
    <property type="project" value="TreeGrafter"/>
</dbReference>
<dbReference type="InterPro" id="IPR001789">
    <property type="entry name" value="Sig_transdc_resp-reg_receiver"/>
</dbReference>
<dbReference type="InterPro" id="IPR011006">
    <property type="entry name" value="CheY-like_superfamily"/>
</dbReference>
<keyword evidence="1" id="KW-0238">DNA-binding</keyword>
<dbReference type="EMBL" id="WEGJ01000005">
    <property type="protein sequence ID" value="MQY12061.1"/>
    <property type="molecule type" value="Genomic_DNA"/>
</dbReference>
<sequence length="94" mass="10529">MRLLLVEDEHRLARSLARGLTAEGFAVDVVHTGTDGLHRATTLPYDLILLDNMLPGLNGYAARRGPAAGPPRRRRAPRWHWTRWCARRPPAGRG</sequence>
<evidence type="ECO:0000313" key="5">
    <source>
        <dbReference type="Proteomes" id="UP000466345"/>
    </source>
</evidence>
<gene>
    <name evidence="4" type="ORF">SRB5_21900</name>
</gene>
<protein>
    <recommendedName>
        <fullName evidence="3">Response regulatory domain-containing protein</fullName>
    </recommendedName>
</protein>
<dbReference type="GO" id="GO:0000156">
    <property type="term" value="F:phosphorelay response regulator activity"/>
    <property type="evidence" value="ECO:0007669"/>
    <property type="project" value="TreeGrafter"/>
</dbReference>
<accession>A0A7K0CF15</accession>
<evidence type="ECO:0000313" key="4">
    <source>
        <dbReference type="EMBL" id="MQY12061.1"/>
    </source>
</evidence>
<dbReference type="GO" id="GO:0000976">
    <property type="term" value="F:transcription cis-regulatory region binding"/>
    <property type="evidence" value="ECO:0007669"/>
    <property type="project" value="TreeGrafter"/>
</dbReference>
<feature type="modified residue" description="4-aspartylphosphate" evidence="2">
    <location>
        <position position="51"/>
    </location>
</feature>
<dbReference type="PROSITE" id="PS50110">
    <property type="entry name" value="RESPONSE_REGULATORY"/>
    <property type="match status" value="1"/>
</dbReference>
<dbReference type="GO" id="GO:0005829">
    <property type="term" value="C:cytosol"/>
    <property type="evidence" value="ECO:0007669"/>
    <property type="project" value="TreeGrafter"/>
</dbReference>
<evidence type="ECO:0000259" key="3">
    <source>
        <dbReference type="PROSITE" id="PS50110"/>
    </source>
</evidence>
<evidence type="ECO:0000256" key="2">
    <source>
        <dbReference type="PROSITE-ProRule" id="PRU00169"/>
    </source>
</evidence>